<feature type="region of interest" description="Disordered" evidence="1">
    <location>
        <begin position="25"/>
        <end position="77"/>
    </location>
</feature>
<dbReference type="WBParaSite" id="nRc.2.0.1.t01442-RA">
    <property type="protein sequence ID" value="nRc.2.0.1.t01442-RA"/>
    <property type="gene ID" value="nRc.2.0.1.g01442"/>
</dbReference>
<protein>
    <submittedName>
        <fullName evidence="3">Uncharacterized protein</fullName>
    </submittedName>
</protein>
<name>A0A915HHG6_ROMCU</name>
<sequence length="221" mass="22767">MKPCTFFACDLKARKIAQVSNVFIGRGGDRGGRDGGRGRFGDREGGSRFGGRGGGRRGGGFGDGGRGGGFGSDSGGFSSGGGFSNDAVSSFQSNGFSPCFESAPAHSNDFGSSGPGAPAVEQKVDTVEHSITSSAAPTTVETTVGEIKVSIRLNPGAPTIIKKSERLPTQPEESKAVESSSEPELSRPAISSVKYVRFQPLKIPDDNLADVYLSVAVSPDE</sequence>
<evidence type="ECO:0000256" key="1">
    <source>
        <dbReference type="SAM" id="MobiDB-lite"/>
    </source>
</evidence>
<feature type="region of interest" description="Disordered" evidence="1">
    <location>
        <begin position="107"/>
        <end position="139"/>
    </location>
</feature>
<organism evidence="2 3">
    <name type="scientific">Romanomermis culicivorax</name>
    <name type="common">Nematode worm</name>
    <dbReference type="NCBI Taxonomy" id="13658"/>
    <lineage>
        <taxon>Eukaryota</taxon>
        <taxon>Metazoa</taxon>
        <taxon>Ecdysozoa</taxon>
        <taxon>Nematoda</taxon>
        <taxon>Enoplea</taxon>
        <taxon>Dorylaimia</taxon>
        <taxon>Mermithida</taxon>
        <taxon>Mermithoidea</taxon>
        <taxon>Mermithidae</taxon>
        <taxon>Romanomermis</taxon>
    </lineage>
</organism>
<feature type="compositionally biased region" description="Basic and acidic residues" evidence="1">
    <location>
        <begin position="27"/>
        <end position="46"/>
    </location>
</feature>
<evidence type="ECO:0000313" key="2">
    <source>
        <dbReference type="Proteomes" id="UP000887565"/>
    </source>
</evidence>
<feature type="compositionally biased region" description="Gly residues" evidence="1">
    <location>
        <begin position="47"/>
        <end position="77"/>
    </location>
</feature>
<reference evidence="3" key="1">
    <citation type="submission" date="2022-11" db="UniProtKB">
        <authorList>
            <consortium name="WormBaseParasite"/>
        </authorList>
    </citation>
    <scope>IDENTIFICATION</scope>
</reference>
<dbReference type="Proteomes" id="UP000887565">
    <property type="component" value="Unplaced"/>
</dbReference>
<proteinExistence type="predicted"/>
<feature type="compositionally biased region" description="Basic and acidic residues" evidence="1">
    <location>
        <begin position="162"/>
        <end position="176"/>
    </location>
</feature>
<accession>A0A915HHG6</accession>
<dbReference type="AlphaFoldDB" id="A0A915HHG6"/>
<evidence type="ECO:0000313" key="3">
    <source>
        <dbReference type="WBParaSite" id="nRc.2.0.1.t01442-RA"/>
    </source>
</evidence>
<keyword evidence="2" id="KW-1185">Reference proteome</keyword>
<feature type="compositionally biased region" description="Polar residues" evidence="1">
    <location>
        <begin position="129"/>
        <end position="139"/>
    </location>
</feature>
<feature type="region of interest" description="Disordered" evidence="1">
    <location>
        <begin position="160"/>
        <end position="189"/>
    </location>
</feature>